<feature type="region of interest" description="Disordered" evidence="1">
    <location>
        <begin position="203"/>
        <end position="279"/>
    </location>
</feature>
<name>A0ABQ8Z1I6_9EUKA</name>
<dbReference type="SUPFAM" id="SSF52047">
    <property type="entry name" value="RNI-like"/>
    <property type="match status" value="1"/>
</dbReference>
<keyword evidence="3" id="KW-1185">Reference proteome</keyword>
<dbReference type="InterPro" id="IPR051279">
    <property type="entry name" value="PP1-Reg/Actin-Interact_Protein"/>
</dbReference>
<proteinExistence type="predicted"/>
<organism evidence="2 3">
    <name type="scientific">Anaeramoeba flamelloides</name>
    <dbReference type="NCBI Taxonomy" id="1746091"/>
    <lineage>
        <taxon>Eukaryota</taxon>
        <taxon>Metamonada</taxon>
        <taxon>Anaeramoebidae</taxon>
        <taxon>Anaeramoeba</taxon>
    </lineage>
</organism>
<dbReference type="Proteomes" id="UP001150062">
    <property type="component" value="Unassembled WGS sequence"/>
</dbReference>
<dbReference type="SMART" id="SM00368">
    <property type="entry name" value="LRR_RI"/>
    <property type="match status" value="5"/>
</dbReference>
<comment type="caution">
    <text evidence="2">The sequence shown here is derived from an EMBL/GenBank/DDBJ whole genome shotgun (WGS) entry which is preliminary data.</text>
</comment>
<feature type="compositionally biased region" description="Polar residues" evidence="1">
    <location>
        <begin position="270"/>
        <end position="279"/>
    </location>
</feature>
<dbReference type="PANTHER" id="PTHR24112">
    <property type="entry name" value="LEUCINE-RICH REPEAT, ISOFORM F-RELATED"/>
    <property type="match status" value="1"/>
</dbReference>
<feature type="compositionally biased region" description="Acidic residues" evidence="1">
    <location>
        <begin position="907"/>
        <end position="939"/>
    </location>
</feature>
<dbReference type="PANTHER" id="PTHR24112:SF66">
    <property type="entry name" value="LEUCINE-RICH REPEAT, ISOFORM F"/>
    <property type="match status" value="1"/>
</dbReference>
<dbReference type="InterPro" id="IPR001611">
    <property type="entry name" value="Leu-rich_rpt"/>
</dbReference>
<feature type="region of interest" description="Disordered" evidence="1">
    <location>
        <begin position="840"/>
        <end position="960"/>
    </location>
</feature>
<feature type="compositionally biased region" description="Basic and acidic residues" evidence="1">
    <location>
        <begin position="223"/>
        <end position="247"/>
    </location>
</feature>
<protein>
    <submittedName>
        <fullName evidence="2">Leucine-rich repeat</fullName>
    </submittedName>
</protein>
<evidence type="ECO:0000256" key="1">
    <source>
        <dbReference type="SAM" id="MobiDB-lite"/>
    </source>
</evidence>
<feature type="compositionally biased region" description="Basic and acidic residues" evidence="1">
    <location>
        <begin position="257"/>
        <end position="267"/>
    </location>
</feature>
<feature type="compositionally biased region" description="Basic residues" evidence="1">
    <location>
        <begin position="875"/>
        <end position="897"/>
    </location>
</feature>
<feature type="compositionally biased region" description="Basic and acidic residues" evidence="1">
    <location>
        <begin position="845"/>
        <end position="874"/>
    </location>
</feature>
<dbReference type="Gene3D" id="3.80.10.10">
    <property type="entry name" value="Ribonuclease Inhibitor"/>
    <property type="match status" value="1"/>
</dbReference>
<dbReference type="EMBL" id="JAOAOG010000073">
    <property type="protein sequence ID" value="KAJ6250665.1"/>
    <property type="molecule type" value="Genomic_DNA"/>
</dbReference>
<sequence length="960" mass="110813">MSDSLPAFVIDELQGADEKRARKLIMRAVGKTNINYLNWFNKSLLIKGKTKRMERRIIAVTDYWVLTIGKRKTSIKTIVCRKGHIYFLKEIKRFDQFHSRIIFDDFHVDINSSESDEIVKKLLVRYRTISQGISKKSEIKFDFVKGELKDFDFQINSSDGGYLNSYYAWCSFYQVNPNSKLIKNVEKTLKKANSPIDRVTQRLIIQGWKANPQKKKSSDDDETNSKKKETNKDKDNKEEKETKENKKENKKKKKGKKEKEKEKEKGTKNPNSILPNQEMMRTSSFQNLEFDESLSRGSTEREIFPLILALQNNQHFIEFSLDKVKLKNIFSILGKALSTNNKLESVSIIRSESSDGLLMIASALIENKKTCLSHLNLSWSKMSSQSQNKKLFNSFAQMKNGFVSLQFEGCKLNSSSIVTLFASLYQNDKHTNLQFLNLSQNTFSKNSCLEMGKWIKATKKNNVMEEIRLSNCKIKFSLILRPIITYLSNKKLKILDLSENKITKSDLSIIHEFFSETKTLESINLSNTDLKPIWIEDIIGKIAENENLNNLILNLSANNFGAKGAYYLKKALLENKKSGIAELILDDCNFGDKGINLVCDVFENKNSIKRFSISRNITKGKFKKAKDGLSKLFNNDSGLKFLRIRGNVKYYLGKEMKQCFESLKENKKLISLDITGNRIQDEGFLYLLESINKDIFQSLYFDNNDLTIKSIQQFSEDLIENNTLFSIDWPKDDLKKVKSKISKKKRPPLIKQINELQIEIENKLNNNIKNQIPLQISTDRIHTQNVKLKRQPTISQLIQSDSQDKLLTTREMDGRSEESNQNTSDVDSNLDDLFEDLVEDDQERVEEKEKKLKVEEKEKREKVEEKEKKREGKKVQKSGKKIKKGKGKKKKKRKAKKKEKEDKLEKEIDESDSESTDSEDSDDTDNNDSSDINSDDSDNNDDKKISSNNSNDSDDSFGDL</sequence>
<dbReference type="Pfam" id="PF13516">
    <property type="entry name" value="LRR_6"/>
    <property type="match status" value="2"/>
</dbReference>
<evidence type="ECO:0000313" key="3">
    <source>
        <dbReference type="Proteomes" id="UP001150062"/>
    </source>
</evidence>
<dbReference type="InterPro" id="IPR032675">
    <property type="entry name" value="LRR_dom_sf"/>
</dbReference>
<evidence type="ECO:0000313" key="2">
    <source>
        <dbReference type="EMBL" id="KAJ6250665.1"/>
    </source>
</evidence>
<reference evidence="2" key="1">
    <citation type="submission" date="2022-08" db="EMBL/GenBank/DDBJ databases">
        <title>Novel sulfate-reducing endosymbionts in the free-living metamonad Anaeramoeba.</title>
        <authorList>
            <person name="Jerlstrom-Hultqvist J."/>
            <person name="Cepicka I."/>
            <person name="Gallot-Lavallee L."/>
            <person name="Salas-Leiva D."/>
            <person name="Curtis B.A."/>
            <person name="Zahonova K."/>
            <person name="Pipaliya S."/>
            <person name="Dacks J."/>
            <person name="Roger A.J."/>
        </authorList>
    </citation>
    <scope>NUCLEOTIDE SEQUENCE</scope>
    <source>
        <strain evidence="2">Schooner1</strain>
    </source>
</reference>
<gene>
    <name evidence="2" type="ORF">M0813_15477</name>
</gene>
<accession>A0ABQ8Z1I6</accession>